<keyword evidence="4 7" id="KW-0808">Transferase</keyword>
<evidence type="ECO:0000313" key="8">
    <source>
        <dbReference type="EMBL" id="PKT81910.1"/>
    </source>
</evidence>
<dbReference type="InterPro" id="IPR055361">
    <property type="entry name" value="tRNA_methyltr_TrmB_bact"/>
</dbReference>
<dbReference type="AlphaFoldDB" id="A0A2N3PKG1"/>
<comment type="pathway">
    <text evidence="7">tRNA modification; N(7)-methylguanine-tRNA biosynthesis.</text>
</comment>
<keyword evidence="3 7" id="KW-0489">Methyltransferase</keyword>
<dbReference type="Proteomes" id="UP000233350">
    <property type="component" value="Unassembled WGS sequence"/>
</dbReference>
<dbReference type="EMBL" id="MBPK01000011">
    <property type="protein sequence ID" value="PKT81910.1"/>
    <property type="molecule type" value="Genomic_DNA"/>
</dbReference>
<reference evidence="8 9" key="1">
    <citation type="submission" date="2016-07" db="EMBL/GenBank/DDBJ databases">
        <title>Detection of Helicobacter winghamensis from caecal content of red fox (Vulpes vulpes).</title>
        <authorList>
            <person name="Zanoni R.G."/>
            <person name="Florio D."/>
            <person name="Caffara M."/>
            <person name="Renzi M."/>
            <person name="Parisi A."/>
            <person name="Pasquali F."/>
            <person name="Manfreda G."/>
        </authorList>
    </citation>
    <scope>NUCLEOTIDE SEQUENCE [LARGE SCALE GENOMIC DNA]</scope>
    <source>
        <strain evidence="8 9">295_13</strain>
    </source>
</reference>
<comment type="caution">
    <text evidence="7">Lacks conserved residue(s) required for the propagation of feature annotation.</text>
</comment>
<dbReference type="UniPathway" id="UPA00989"/>
<sequence>MPHFKTSKLILPNLPHKVAHSAGEFEFLELFISKNHPNFSLLQLRFTPKNSTQTKEFFLEIKRNQKEILVRFDKYSRIAPIEIIKNALEILMQMQDSILTHNLNRRAISPEFKLPFIKEINDFLDFHTLFSKTCQKSKCNFKEIWLEIGFGSGRHLLHNAKNYPDILHIGLEIHHPSLEQVARQIGIQNLENILILAFDARIFLELLPSNALHKIFVHFPVPWDKKPHRRIFSQAFVAQCARVLKQNGHLQLRTDSLEYFIFAKDLMEHFKNFFRIETHKNAQEAIVSKYEARWLREQKDIYNLECYALQISKNQRLDFDFAFNATLLPNNLSLQKIRQSDYFLNLEDLFLGNKNKLLKIAFGDFNYPETRYVLQDSNLHYFKNNPLPTAINHRAHNLLNACITHNKESL</sequence>
<feature type="binding site" evidence="7">
    <location>
        <position position="255"/>
    </location>
    <ligand>
        <name>substrate</name>
    </ligand>
</feature>
<organism evidence="8 9">
    <name type="scientific">Helicobacter winghamensis</name>
    <dbReference type="NCBI Taxonomy" id="157268"/>
    <lineage>
        <taxon>Bacteria</taxon>
        <taxon>Pseudomonadati</taxon>
        <taxon>Campylobacterota</taxon>
        <taxon>Epsilonproteobacteria</taxon>
        <taxon>Campylobacterales</taxon>
        <taxon>Helicobacteraceae</taxon>
        <taxon>Helicobacter</taxon>
    </lineage>
</organism>
<dbReference type="InterPro" id="IPR003358">
    <property type="entry name" value="tRNA_(Gua-N-7)_MeTrfase_Trmb"/>
</dbReference>
<evidence type="ECO:0000256" key="7">
    <source>
        <dbReference type="HAMAP-Rule" id="MF_01057"/>
    </source>
</evidence>
<evidence type="ECO:0000256" key="1">
    <source>
        <dbReference type="ARBA" id="ARBA00000142"/>
    </source>
</evidence>
<dbReference type="HAMAP" id="MF_01057">
    <property type="entry name" value="tRNA_methyltr_TrmB"/>
    <property type="match status" value="1"/>
</dbReference>
<dbReference type="SUPFAM" id="SSF53335">
    <property type="entry name" value="S-adenosyl-L-methionine-dependent methyltransferases"/>
    <property type="match status" value="1"/>
</dbReference>
<evidence type="ECO:0000256" key="5">
    <source>
        <dbReference type="ARBA" id="ARBA00022691"/>
    </source>
</evidence>
<feature type="binding site" evidence="7">
    <location>
        <position position="199"/>
    </location>
    <ligand>
        <name>S-adenosyl-L-methionine</name>
        <dbReference type="ChEBI" id="CHEBI:59789"/>
    </ligand>
</feature>
<feature type="binding site" evidence="7">
    <location>
        <position position="225"/>
    </location>
    <ligand>
        <name>substrate</name>
    </ligand>
</feature>
<dbReference type="PROSITE" id="PS51625">
    <property type="entry name" value="SAM_MT_TRMB"/>
    <property type="match status" value="1"/>
</dbReference>
<dbReference type="STRING" id="556267.HWAG_00750"/>
<dbReference type="CDD" id="cd02440">
    <property type="entry name" value="AdoMet_MTases"/>
    <property type="match status" value="1"/>
</dbReference>
<keyword evidence="9" id="KW-1185">Reference proteome</keyword>
<dbReference type="PANTHER" id="PTHR23417">
    <property type="entry name" value="3-DEOXY-D-MANNO-OCTULOSONIC-ACID TRANSFERASE/TRNA GUANINE-N 7 - -METHYLTRANSFERASE"/>
    <property type="match status" value="1"/>
</dbReference>
<feature type="binding site" evidence="7">
    <location>
        <position position="147"/>
    </location>
    <ligand>
        <name>S-adenosyl-L-methionine</name>
        <dbReference type="ChEBI" id="CHEBI:59789"/>
    </ligand>
</feature>
<feature type="binding site" evidence="7">
    <location>
        <position position="172"/>
    </location>
    <ligand>
        <name>S-adenosyl-L-methionine</name>
        <dbReference type="ChEBI" id="CHEBI:59789"/>
    </ligand>
</feature>
<evidence type="ECO:0000256" key="6">
    <source>
        <dbReference type="ARBA" id="ARBA00022694"/>
    </source>
</evidence>
<evidence type="ECO:0000256" key="4">
    <source>
        <dbReference type="ARBA" id="ARBA00022679"/>
    </source>
</evidence>
<name>A0A2N3PKG1_9HELI</name>
<protein>
    <recommendedName>
        <fullName evidence="7">tRNA (guanine-N(7)-)-methyltransferase</fullName>
        <ecNumber evidence="7">2.1.1.33</ecNumber>
    </recommendedName>
    <alternativeName>
        <fullName evidence="7">tRNA (guanine(46)-N(7))-methyltransferase</fullName>
    </alternativeName>
    <alternativeName>
        <fullName evidence="7">tRNA(m7G46)-methyltransferase</fullName>
    </alternativeName>
</protein>
<dbReference type="GO" id="GO:0008176">
    <property type="term" value="F:tRNA (guanine(46)-N7)-methyltransferase activity"/>
    <property type="evidence" value="ECO:0007669"/>
    <property type="project" value="UniProtKB-UniRule"/>
</dbReference>
<dbReference type="GO" id="GO:0043527">
    <property type="term" value="C:tRNA methyltransferase complex"/>
    <property type="evidence" value="ECO:0007669"/>
    <property type="project" value="TreeGrafter"/>
</dbReference>
<proteinExistence type="inferred from homology"/>
<dbReference type="NCBIfam" id="NF010719">
    <property type="entry name" value="PRK14121.1"/>
    <property type="match status" value="1"/>
</dbReference>
<keyword evidence="5 7" id="KW-0949">S-adenosyl-L-methionine</keyword>
<dbReference type="EC" id="2.1.1.33" evidence="7"/>
<dbReference type="NCBIfam" id="TIGR00091">
    <property type="entry name" value="tRNA (guanosine(46)-N7)-methyltransferase TrmB"/>
    <property type="match status" value="1"/>
</dbReference>
<evidence type="ECO:0000313" key="9">
    <source>
        <dbReference type="Proteomes" id="UP000233350"/>
    </source>
</evidence>
<dbReference type="Gene3D" id="3.40.50.150">
    <property type="entry name" value="Vaccinia Virus protein VP39"/>
    <property type="match status" value="1"/>
</dbReference>
<accession>A0A2N3PKG1</accession>
<keyword evidence="6 7" id="KW-0819">tRNA processing</keyword>
<comment type="function">
    <text evidence="2 7">Catalyzes the formation of N(7)-methylguanine at position 46 (m7G46) in tRNA.</text>
</comment>
<comment type="caution">
    <text evidence="8">The sequence shown here is derived from an EMBL/GenBank/DDBJ whole genome shotgun (WGS) entry which is preliminary data.</text>
</comment>
<comment type="catalytic activity">
    <reaction evidence="1 7">
        <text>guanosine(46) in tRNA + S-adenosyl-L-methionine = N(7)-methylguanosine(46) in tRNA + S-adenosyl-L-homocysteine</text>
        <dbReference type="Rhea" id="RHEA:42708"/>
        <dbReference type="Rhea" id="RHEA-COMP:10188"/>
        <dbReference type="Rhea" id="RHEA-COMP:10189"/>
        <dbReference type="ChEBI" id="CHEBI:57856"/>
        <dbReference type="ChEBI" id="CHEBI:59789"/>
        <dbReference type="ChEBI" id="CHEBI:74269"/>
        <dbReference type="ChEBI" id="CHEBI:74480"/>
        <dbReference type="EC" id="2.1.1.33"/>
    </reaction>
</comment>
<dbReference type="OrthoDB" id="9802090at2"/>
<dbReference type="InterPro" id="IPR029063">
    <property type="entry name" value="SAM-dependent_MTases_sf"/>
</dbReference>
<dbReference type="PANTHER" id="PTHR23417:SF14">
    <property type="entry name" value="PENTACOTRIPEPTIDE-REPEAT REGION OF PRORP DOMAIN-CONTAINING PROTEIN"/>
    <property type="match status" value="1"/>
</dbReference>
<evidence type="ECO:0000256" key="2">
    <source>
        <dbReference type="ARBA" id="ARBA00003015"/>
    </source>
</evidence>
<dbReference type="Pfam" id="PF02390">
    <property type="entry name" value="Methyltransf_4"/>
    <property type="match status" value="1"/>
</dbReference>
<gene>
    <name evidence="7" type="primary">trmB</name>
    <name evidence="8" type="ORF">BCM31_01640</name>
</gene>
<comment type="similarity">
    <text evidence="7">Belongs to the class I-like SAM-binding methyltransferase superfamily. TrmB family.</text>
</comment>
<evidence type="ECO:0000256" key="3">
    <source>
        <dbReference type="ARBA" id="ARBA00022603"/>
    </source>
</evidence>